<feature type="non-terminal residue" evidence="1">
    <location>
        <position position="229"/>
    </location>
</feature>
<protein>
    <submittedName>
        <fullName evidence="1">Uncharacterized protein</fullName>
    </submittedName>
</protein>
<keyword evidence="2" id="KW-1185">Reference proteome</keyword>
<proteinExistence type="predicted"/>
<dbReference type="Proteomes" id="UP000836387">
    <property type="component" value="Unassembled WGS sequence"/>
</dbReference>
<feature type="non-terminal residue" evidence="1">
    <location>
        <position position="1"/>
    </location>
</feature>
<name>A0ACA9UF14_BIOOC</name>
<accession>A0ACA9UF14</accession>
<reference evidence="1" key="1">
    <citation type="submission" date="2020-04" db="EMBL/GenBank/DDBJ databases">
        <authorList>
            <person name="Broberg M."/>
        </authorList>
    </citation>
    <scope>NUCLEOTIDE SEQUENCE</scope>
</reference>
<evidence type="ECO:0000313" key="2">
    <source>
        <dbReference type="Proteomes" id="UP000836387"/>
    </source>
</evidence>
<reference evidence="1" key="2">
    <citation type="submission" date="2021-10" db="EMBL/GenBank/DDBJ databases">
        <authorList>
            <person name="Piombo E."/>
        </authorList>
    </citation>
    <scope>NUCLEOTIDE SEQUENCE</scope>
</reference>
<sequence>SPTSPQAKDRIWLCTLLAVFALGESYNVGPPPEIRLGRVSEQDEDNLVDSRRPPGTEFFEQAMSLLKISHEDPTIDQIMALNLISEPQKVCLRVRGNVCPAFKCSALAQAIFIFVTLCRGIRAYEARLVDRLLLGSYDEYGNGPPPIFRRDEVELSYPSDQMLPTEAADEFSSGVAFTTQVQLAFIHTDICQTVRSLGDTGMIYDQKRAEPIIQQLETLRAQMPPTLSF</sequence>
<evidence type="ECO:0000313" key="1">
    <source>
        <dbReference type="EMBL" id="CAG9951973.1"/>
    </source>
</evidence>
<organism evidence="1 2">
    <name type="scientific">Clonostachys rosea f. rosea IK726</name>
    <dbReference type="NCBI Taxonomy" id="1349383"/>
    <lineage>
        <taxon>Eukaryota</taxon>
        <taxon>Fungi</taxon>
        <taxon>Dikarya</taxon>
        <taxon>Ascomycota</taxon>
        <taxon>Pezizomycotina</taxon>
        <taxon>Sordariomycetes</taxon>
        <taxon>Hypocreomycetidae</taxon>
        <taxon>Hypocreales</taxon>
        <taxon>Bionectriaceae</taxon>
        <taxon>Clonostachys</taxon>
    </lineage>
</organism>
<comment type="caution">
    <text evidence="1">The sequence shown here is derived from an EMBL/GenBank/DDBJ whole genome shotgun (WGS) entry which is preliminary data.</text>
</comment>
<dbReference type="EMBL" id="CADEHS020000453">
    <property type="protein sequence ID" value="CAG9951973.1"/>
    <property type="molecule type" value="Genomic_DNA"/>
</dbReference>
<gene>
    <name evidence="1" type="ORF">CRV2_00021192</name>
</gene>